<proteinExistence type="predicted"/>
<evidence type="ECO:0000313" key="2">
    <source>
        <dbReference type="EMBL" id="GCD09834.1"/>
    </source>
</evidence>
<dbReference type="OrthoDB" id="1933462at2"/>
<keyword evidence="3" id="KW-1185">Reference proteome</keyword>
<dbReference type="EMBL" id="BHYK01000006">
    <property type="protein sequence ID" value="GCD09834.1"/>
    <property type="molecule type" value="Genomic_DNA"/>
</dbReference>
<protein>
    <submittedName>
        <fullName evidence="2">Uncharacterized protein</fullName>
    </submittedName>
</protein>
<gene>
    <name evidence="2" type="ORF">Ctaglu_14570</name>
</gene>
<reference evidence="2 3" key="1">
    <citation type="submission" date="2018-11" db="EMBL/GenBank/DDBJ databases">
        <title>Genome sequencing and assembly of Clostridium tagluense strain A121.</title>
        <authorList>
            <person name="Murakami T."/>
            <person name="Segawa T."/>
            <person name="Shcherbakova V.A."/>
            <person name="Mori H."/>
            <person name="Yoshimura Y."/>
        </authorList>
    </citation>
    <scope>NUCLEOTIDE SEQUENCE [LARGE SCALE GENOMIC DNA]</scope>
    <source>
        <strain evidence="2 3">A121</strain>
    </source>
</reference>
<organism evidence="2 3">
    <name type="scientific">Clostridium tagluense</name>
    <dbReference type="NCBI Taxonomy" id="360422"/>
    <lineage>
        <taxon>Bacteria</taxon>
        <taxon>Bacillati</taxon>
        <taxon>Bacillota</taxon>
        <taxon>Clostridia</taxon>
        <taxon>Eubacteriales</taxon>
        <taxon>Clostridiaceae</taxon>
        <taxon>Clostridium</taxon>
    </lineage>
</organism>
<keyword evidence="1" id="KW-0472">Membrane</keyword>
<feature type="transmembrane region" description="Helical" evidence="1">
    <location>
        <begin position="6"/>
        <end position="29"/>
    </location>
</feature>
<keyword evidence="1" id="KW-1133">Transmembrane helix</keyword>
<comment type="caution">
    <text evidence="2">The sequence shown here is derived from an EMBL/GenBank/DDBJ whole genome shotgun (WGS) entry which is preliminary data.</text>
</comment>
<evidence type="ECO:0000256" key="1">
    <source>
        <dbReference type="SAM" id="Phobius"/>
    </source>
</evidence>
<dbReference type="AlphaFoldDB" id="A0A401UJV9"/>
<dbReference type="Proteomes" id="UP000287872">
    <property type="component" value="Unassembled WGS sequence"/>
</dbReference>
<keyword evidence="1" id="KW-0812">Transmembrane</keyword>
<dbReference type="RefSeq" id="WP_124999619.1">
    <property type="nucleotide sequence ID" value="NZ_BHYK01000006.1"/>
</dbReference>
<accession>A0A401UJV9</accession>
<evidence type="ECO:0000313" key="3">
    <source>
        <dbReference type="Proteomes" id="UP000287872"/>
    </source>
</evidence>
<sequence>MLILTIKIIAICAMLTFMFIGIWGFILLIKIYDQLRYKNYLMEKLIQSTSKLSLTHENIAQPKKDIETYDTFNLTEK</sequence>
<name>A0A401UJV9_9CLOT</name>